<evidence type="ECO:0000313" key="1">
    <source>
        <dbReference type="EMBL" id="WIX83346.1"/>
    </source>
</evidence>
<dbReference type="EMBL" id="CP127294">
    <property type="protein sequence ID" value="WIX83346.1"/>
    <property type="molecule type" value="Genomic_DNA"/>
</dbReference>
<dbReference type="RefSeq" id="WP_285973898.1">
    <property type="nucleotide sequence ID" value="NZ_CP127294.1"/>
</dbReference>
<organism evidence="1 2">
    <name type="scientific">Amycolatopsis carbonis</name>
    <dbReference type="NCBI Taxonomy" id="715471"/>
    <lineage>
        <taxon>Bacteria</taxon>
        <taxon>Bacillati</taxon>
        <taxon>Actinomycetota</taxon>
        <taxon>Actinomycetes</taxon>
        <taxon>Pseudonocardiales</taxon>
        <taxon>Pseudonocardiaceae</taxon>
        <taxon>Amycolatopsis</taxon>
    </lineage>
</organism>
<sequence>MSNHHHASNKYCGHCDRWHCQCDGCDWFWYNACTFGEALRHIRLHQLDRVYAEAVAGPRRTA</sequence>
<evidence type="ECO:0000313" key="2">
    <source>
        <dbReference type="Proteomes" id="UP001236014"/>
    </source>
</evidence>
<gene>
    <name evidence="1" type="ORF">QRX50_22590</name>
</gene>
<protein>
    <submittedName>
        <fullName evidence="1">Uncharacterized protein</fullName>
    </submittedName>
</protein>
<dbReference type="AlphaFoldDB" id="A0A9Y2IQJ7"/>
<reference evidence="1 2" key="1">
    <citation type="submission" date="2023-06" db="EMBL/GenBank/DDBJ databases">
        <authorList>
            <person name="Oyuntsetseg B."/>
            <person name="Kim S.B."/>
        </authorList>
    </citation>
    <scope>NUCLEOTIDE SEQUENCE [LARGE SCALE GENOMIC DNA]</scope>
    <source>
        <strain evidence="1 2">2-15</strain>
    </source>
</reference>
<dbReference type="KEGG" id="acab:QRX50_22590"/>
<accession>A0A9Y2IQJ7</accession>
<name>A0A9Y2IQJ7_9PSEU</name>
<dbReference type="Proteomes" id="UP001236014">
    <property type="component" value="Chromosome"/>
</dbReference>
<keyword evidence="2" id="KW-1185">Reference proteome</keyword>
<proteinExistence type="predicted"/>